<dbReference type="RefSeq" id="WP_197738030.1">
    <property type="nucleotide sequence ID" value="NZ_JAMZDY010000001.1"/>
</dbReference>
<keyword evidence="7" id="KW-1185">Reference proteome</keyword>
<evidence type="ECO:0000256" key="1">
    <source>
        <dbReference type="ARBA" id="ARBA00023015"/>
    </source>
</evidence>
<dbReference type="AlphaFoldDB" id="A0A9X2KCH7"/>
<dbReference type="Gene3D" id="1.10.357.10">
    <property type="entry name" value="Tetracycline Repressor, domain 2"/>
    <property type="match status" value="1"/>
</dbReference>
<dbReference type="Pfam" id="PF00440">
    <property type="entry name" value="TetR_N"/>
    <property type="match status" value="1"/>
</dbReference>
<sequence>MAQSAREYDMTARSAAAVRTRERILRAAGARFADAHYDDVTLAGVAEAAGVTVQTVFNHFGSKEGLLTAAIGHFADEVVDLRGDVAPGDVDGAVEALMRHYEMFGDGNWRTVADADRQPVLHSLLEHARGEHRRWLATVFEPRLAADEAGRDQAVTALYAATDVGTWKLLRRDLGCSAEQTRAVLSRLIVGILEKE</sequence>
<feature type="DNA-binding region" description="H-T-H motif" evidence="4">
    <location>
        <begin position="41"/>
        <end position="60"/>
    </location>
</feature>
<keyword evidence="1" id="KW-0805">Transcription regulation</keyword>
<organism evidence="6 7">
    <name type="scientific">Agromyces terreus</name>
    <dbReference type="NCBI Taxonomy" id="424795"/>
    <lineage>
        <taxon>Bacteria</taxon>
        <taxon>Bacillati</taxon>
        <taxon>Actinomycetota</taxon>
        <taxon>Actinomycetes</taxon>
        <taxon>Micrococcales</taxon>
        <taxon>Microbacteriaceae</taxon>
        <taxon>Agromyces</taxon>
    </lineage>
</organism>
<dbReference type="InterPro" id="IPR009057">
    <property type="entry name" value="Homeodomain-like_sf"/>
</dbReference>
<dbReference type="EMBL" id="JAMZDY010000001">
    <property type="protein sequence ID" value="MCP2372443.1"/>
    <property type="molecule type" value="Genomic_DNA"/>
</dbReference>
<evidence type="ECO:0000259" key="5">
    <source>
        <dbReference type="PROSITE" id="PS50977"/>
    </source>
</evidence>
<dbReference type="Proteomes" id="UP001139722">
    <property type="component" value="Unassembled WGS sequence"/>
</dbReference>
<keyword evidence="2 4" id="KW-0238">DNA-binding</keyword>
<dbReference type="SUPFAM" id="SSF46689">
    <property type="entry name" value="Homeodomain-like"/>
    <property type="match status" value="1"/>
</dbReference>
<evidence type="ECO:0000256" key="4">
    <source>
        <dbReference type="PROSITE-ProRule" id="PRU00335"/>
    </source>
</evidence>
<name>A0A9X2KCH7_9MICO</name>
<dbReference type="PRINTS" id="PR00455">
    <property type="entry name" value="HTHTETR"/>
</dbReference>
<dbReference type="InterPro" id="IPR001647">
    <property type="entry name" value="HTH_TetR"/>
</dbReference>
<comment type="caution">
    <text evidence="6">The sequence shown here is derived from an EMBL/GenBank/DDBJ whole genome shotgun (WGS) entry which is preliminary data.</text>
</comment>
<evidence type="ECO:0000313" key="6">
    <source>
        <dbReference type="EMBL" id="MCP2372443.1"/>
    </source>
</evidence>
<dbReference type="PANTHER" id="PTHR30055">
    <property type="entry name" value="HTH-TYPE TRANSCRIPTIONAL REGULATOR RUTR"/>
    <property type="match status" value="1"/>
</dbReference>
<gene>
    <name evidence="6" type="ORF">BJ978_003119</name>
</gene>
<accession>A0A9X2KCH7</accession>
<dbReference type="InterPro" id="IPR050109">
    <property type="entry name" value="HTH-type_TetR-like_transc_reg"/>
</dbReference>
<feature type="domain" description="HTH tetR-type" evidence="5">
    <location>
        <begin position="18"/>
        <end position="78"/>
    </location>
</feature>
<dbReference type="PROSITE" id="PS50977">
    <property type="entry name" value="HTH_TETR_2"/>
    <property type="match status" value="1"/>
</dbReference>
<protein>
    <submittedName>
        <fullName evidence="6">AcrR family transcriptional regulator</fullName>
    </submittedName>
</protein>
<dbReference type="PANTHER" id="PTHR30055:SF234">
    <property type="entry name" value="HTH-TYPE TRANSCRIPTIONAL REGULATOR BETI"/>
    <property type="match status" value="1"/>
</dbReference>
<proteinExistence type="predicted"/>
<reference evidence="6" key="1">
    <citation type="submission" date="2022-06" db="EMBL/GenBank/DDBJ databases">
        <title>Sequencing the genomes of 1000 actinobacteria strains.</title>
        <authorList>
            <person name="Klenk H.-P."/>
        </authorList>
    </citation>
    <scope>NUCLEOTIDE SEQUENCE</scope>
    <source>
        <strain evidence="6">DSM 22016</strain>
    </source>
</reference>
<keyword evidence="3" id="KW-0804">Transcription</keyword>
<evidence type="ECO:0000313" key="7">
    <source>
        <dbReference type="Proteomes" id="UP001139722"/>
    </source>
</evidence>
<evidence type="ECO:0000256" key="2">
    <source>
        <dbReference type="ARBA" id="ARBA00023125"/>
    </source>
</evidence>
<dbReference type="GO" id="GO:0003700">
    <property type="term" value="F:DNA-binding transcription factor activity"/>
    <property type="evidence" value="ECO:0007669"/>
    <property type="project" value="TreeGrafter"/>
</dbReference>
<evidence type="ECO:0000256" key="3">
    <source>
        <dbReference type="ARBA" id="ARBA00023163"/>
    </source>
</evidence>
<dbReference type="GO" id="GO:0000976">
    <property type="term" value="F:transcription cis-regulatory region binding"/>
    <property type="evidence" value="ECO:0007669"/>
    <property type="project" value="TreeGrafter"/>
</dbReference>